<organism evidence="3 4">
    <name type="scientific">Catenulispora acidiphila (strain DSM 44928 / JCM 14897 / NBRC 102108 / NRRL B-24433 / ID139908)</name>
    <dbReference type="NCBI Taxonomy" id="479433"/>
    <lineage>
        <taxon>Bacteria</taxon>
        <taxon>Bacillati</taxon>
        <taxon>Actinomycetota</taxon>
        <taxon>Actinomycetes</taxon>
        <taxon>Catenulisporales</taxon>
        <taxon>Catenulisporaceae</taxon>
        <taxon>Catenulispora</taxon>
    </lineage>
</organism>
<feature type="transmembrane region" description="Helical" evidence="2">
    <location>
        <begin position="73"/>
        <end position="94"/>
    </location>
</feature>
<dbReference type="AlphaFoldDB" id="C7Q888"/>
<dbReference type="RefSeq" id="WP_015795804.1">
    <property type="nucleotide sequence ID" value="NC_013131.1"/>
</dbReference>
<gene>
    <name evidence="3" type="ordered locus">Caci_7247</name>
</gene>
<dbReference type="EMBL" id="CP001700">
    <property type="protein sequence ID" value="ACU76076.1"/>
    <property type="molecule type" value="Genomic_DNA"/>
</dbReference>
<dbReference type="Proteomes" id="UP000000851">
    <property type="component" value="Chromosome"/>
</dbReference>
<evidence type="ECO:0000313" key="3">
    <source>
        <dbReference type="EMBL" id="ACU76076.1"/>
    </source>
</evidence>
<feature type="region of interest" description="Disordered" evidence="1">
    <location>
        <begin position="99"/>
        <end position="141"/>
    </location>
</feature>
<dbReference type="HOGENOM" id="CLU_899226_0_0_11"/>
<feature type="compositionally biased region" description="Low complexity" evidence="1">
    <location>
        <begin position="102"/>
        <end position="127"/>
    </location>
</feature>
<keyword evidence="2" id="KW-1133">Transmembrane helix</keyword>
<feature type="compositionally biased region" description="Acidic residues" evidence="1">
    <location>
        <begin position="22"/>
        <end position="37"/>
    </location>
</feature>
<dbReference type="InParanoid" id="C7Q888"/>
<evidence type="ECO:0000313" key="4">
    <source>
        <dbReference type="Proteomes" id="UP000000851"/>
    </source>
</evidence>
<keyword evidence="4" id="KW-1185">Reference proteome</keyword>
<keyword evidence="2" id="KW-0812">Transmembrane</keyword>
<accession>C7Q888</accession>
<feature type="compositionally biased region" description="Basic and acidic residues" evidence="1">
    <location>
        <begin position="1"/>
        <end position="21"/>
    </location>
</feature>
<proteinExistence type="predicted"/>
<sequence>MSRDRIDRMDHSAEDGEHGVEPESDLESESESESESDEALRSRLHARADLVTITTPPISAVRRRARQRRRRRGMAQALSGVVAACAVVAGIVAWSPGRDDAGGPAPASTVASSPSFPGTAPGATHPTAPSPSPPPSSRSASISDFLLASDLGAGWVPGSDGMPMVMDEVEMTSAEDACDNGAVRQGALEPALSSVSTQVENSPPGKATNSVMETVYNFRAGGGATAMQEIRAALETGCGAPQTTKLLASPQTVADEVLAYTFGDHRGVVFVRSGDLVAATGVAVVPSGQEGIAWIQALAKDVAVRLTTG</sequence>
<dbReference type="KEGG" id="cai:Caci_7247"/>
<protein>
    <submittedName>
        <fullName evidence="3">Uncharacterized protein</fullName>
    </submittedName>
</protein>
<dbReference type="STRING" id="479433.Caci_7247"/>
<name>C7Q888_CATAD</name>
<evidence type="ECO:0000256" key="1">
    <source>
        <dbReference type="SAM" id="MobiDB-lite"/>
    </source>
</evidence>
<keyword evidence="2" id="KW-0472">Membrane</keyword>
<evidence type="ECO:0000256" key="2">
    <source>
        <dbReference type="SAM" id="Phobius"/>
    </source>
</evidence>
<feature type="region of interest" description="Disordered" evidence="1">
    <location>
        <begin position="1"/>
        <end position="48"/>
    </location>
</feature>
<reference evidence="3 4" key="1">
    <citation type="journal article" date="2009" name="Stand. Genomic Sci.">
        <title>Complete genome sequence of Catenulispora acidiphila type strain (ID 139908).</title>
        <authorList>
            <person name="Copeland A."/>
            <person name="Lapidus A."/>
            <person name="Glavina Del Rio T."/>
            <person name="Nolan M."/>
            <person name="Lucas S."/>
            <person name="Chen F."/>
            <person name="Tice H."/>
            <person name="Cheng J.F."/>
            <person name="Bruce D."/>
            <person name="Goodwin L."/>
            <person name="Pitluck S."/>
            <person name="Mikhailova N."/>
            <person name="Pati A."/>
            <person name="Ivanova N."/>
            <person name="Mavromatis K."/>
            <person name="Chen A."/>
            <person name="Palaniappan K."/>
            <person name="Chain P."/>
            <person name="Land M."/>
            <person name="Hauser L."/>
            <person name="Chang Y.J."/>
            <person name="Jeffries C.D."/>
            <person name="Chertkov O."/>
            <person name="Brettin T."/>
            <person name="Detter J.C."/>
            <person name="Han C."/>
            <person name="Ali Z."/>
            <person name="Tindall B.J."/>
            <person name="Goker M."/>
            <person name="Bristow J."/>
            <person name="Eisen J.A."/>
            <person name="Markowitz V."/>
            <person name="Hugenholtz P."/>
            <person name="Kyrpides N.C."/>
            <person name="Klenk H.P."/>
        </authorList>
    </citation>
    <scope>NUCLEOTIDE SEQUENCE [LARGE SCALE GENOMIC DNA]</scope>
    <source>
        <strain evidence="4">DSM 44928 / JCM 14897 / NBRC 102108 / NRRL B-24433 / ID139908</strain>
    </source>
</reference>